<dbReference type="RefSeq" id="WP_074846876.1">
    <property type="nucleotide sequence ID" value="NZ_FNSU01000003.1"/>
</dbReference>
<protein>
    <submittedName>
        <fullName evidence="1">Uncharacterized protein</fullName>
    </submittedName>
</protein>
<gene>
    <name evidence="1" type="ORF">FIV41_25790</name>
</gene>
<dbReference type="Proteomes" id="UP000316123">
    <property type="component" value="Unassembled WGS sequence"/>
</dbReference>
<accession>A0A9X9BMC4</accession>
<dbReference type="AlphaFoldDB" id="A0A9X9BMC4"/>
<evidence type="ECO:0000313" key="2">
    <source>
        <dbReference type="Proteomes" id="UP000316123"/>
    </source>
</evidence>
<reference evidence="1 2" key="1">
    <citation type="submission" date="2019-06" db="EMBL/GenBank/DDBJ databases">
        <title>Pseudomonas bimorpha sp. nov. isolated from bovine raw milk and skim milk concentrate.</title>
        <authorList>
            <person name="Hofmann K."/>
            <person name="Huptas C."/>
            <person name="Doll E."/>
            <person name="Scherer S."/>
            <person name="Wenning M."/>
        </authorList>
    </citation>
    <scope>NUCLEOTIDE SEQUENCE [LARGE SCALE GENOMIC DNA]</scope>
    <source>
        <strain evidence="1 2">DSM 13124</strain>
    </source>
</reference>
<organism evidence="1 2">
    <name type="scientific">Pseudomonas marginalis</name>
    <name type="common">Pseudomonas panacis</name>
    <dbReference type="NCBI Taxonomy" id="298"/>
    <lineage>
        <taxon>Bacteria</taxon>
        <taxon>Pseudomonadati</taxon>
        <taxon>Pseudomonadota</taxon>
        <taxon>Gammaproteobacteria</taxon>
        <taxon>Pseudomonadales</taxon>
        <taxon>Pseudomonadaceae</taxon>
        <taxon>Pseudomonas</taxon>
    </lineage>
</organism>
<sequence length="223" mass="24656">MSITGNFITTIRNSEQALELGKDMGEVAIDAILADKFGVDGALKDIPILNVAVSLYRAGNKVTAYFFAKNMLAFLLEVDKVPAAKRIEFLDKNCANEEGVENVGEVALMILDKIDHPRLATMLGRAFALLTIGEISQHEFDIYCHAIKIMNPYILQQMKQAYQVKGMIAMDLPAANLLANYGLIKLETEGVLARVSIGIPHTLEQNSFGQKFYDRIIIGRASY</sequence>
<dbReference type="EMBL" id="VFEQ01000024">
    <property type="protein sequence ID" value="TWR52503.1"/>
    <property type="molecule type" value="Genomic_DNA"/>
</dbReference>
<proteinExistence type="predicted"/>
<evidence type="ECO:0000313" key="1">
    <source>
        <dbReference type="EMBL" id="TWR52503.1"/>
    </source>
</evidence>
<comment type="caution">
    <text evidence="1">The sequence shown here is derived from an EMBL/GenBank/DDBJ whole genome shotgun (WGS) entry which is preliminary data.</text>
</comment>
<dbReference type="OrthoDB" id="7028520at2"/>
<name>A0A9X9BMC4_PSEMA</name>